<evidence type="ECO:0000313" key="1">
    <source>
        <dbReference type="EMBL" id="MPN56520.1"/>
    </source>
</evidence>
<sequence>MNYRYPVTKTLADCDPKFQAELEAGGFRVEKQTHKASLYISPESELVTKLLCVYREETGLPAVPKSIGGGTYAKSIPNVVAFGPIFPGDEVREHKPDEFIEVDRLMKNAQIIARAMYELAK</sequence>
<dbReference type="GO" id="GO:0016805">
    <property type="term" value="F:dipeptidase activity"/>
    <property type="evidence" value="ECO:0007669"/>
    <property type="project" value="UniProtKB-KW"/>
</dbReference>
<protein>
    <submittedName>
        <fullName evidence="1">Putative dipeptidase</fullName>
        <ecNumber evidence="1">3.4.13.-</ecNumber>
    </submittedName>
</protein>
<dbReference type="SUPFAM" id="SSF53187">
    <property type="entry name" value="Zn-dependent exopeptidases"/>
    <property type="match status" value="1"/>
</dbReference>
<proteinExistence type="predicted"/>
<comment type="caution">
    <text evidence="1">The sequence shown here is derived from an EMBL/GenBank/DDBJ whole genome shotgun (WGS) entry which is preliminary data.</text>
</comment>
<keyword evidence="1" id="KW-0378">Hydrolase</keyword>
<organism evidence="1">
    <name type="scientific">bioreactor metagenome</name>
    <dbReference type="NCBI Taxonomy" id="1076179"/>
    <lineage>
        <taxon>unclassified sequences</taxon>
        <taxon>metagenomes</taxon>
        <taxon>ecological metagenomes</taxon>
    </lineage>
</organism>
<accession>A0A645J029</accession>
<keyword evidence="1" id="KW-0645">Protease</keyword>
<dbReference type="Gene3D" id="3.40.630.10">
    <property type="entry name" value="Zn peptidases"/>
    <property type="match status" value="1"/>
</dbReference>
<reference evidence="1" key="1">
    <citation type="submission" date="2019-08" db="EMBL/GenBank/DDBJ databases">
        <authorList>
            <person name="Kucharzyk K."/>
            <person name="Murdoch R.W."/>
            <person name="Higgins S."/>
            <person name="Loffler F."/>
        </authorList>
    </citation>
    <scope>NUCLEOTIDE SEQUENCE</scope>
</reference>
<keyword evidence="1" id="KW-0224">Dipeptidase</keyword>
<dbReference type="EMBL" id="VSSQ01126944">
    <property type="protein sequence ID" value="MPN56520.1"/>
    <property type="molecule type" value="Genomic_DNA"/>
</dbReference>
<gene>
    <name evidence="1" type="ORF">SDC9_204210</name>
</gene>
<dbReference type="AlphaFoldDB" id="A0A645J029"/>
<name>A0A645J029_9ZZZZ</name>
<dbReference type="EC" id="3.4.13.-" evidence="1"/>
<dbReference type="Gene3D" id="3.30.70.360">
    <property type="match status" value="1"/>
</dbReference>